<dbReference type="RefSeq" id="WP_200379890.1">
    <property type="nucleotide sequence ID" value="NZ_NRRU01000108.1"/>
</dbReference>
<sequence>MRPVYPGLEWYAAISERKRLTGRCSFAALTRCPRYYESVALLSDAGITTKLPPEREAALQAMWEEHDAWPIMAENSASTSGGKGQPNCFSNFCPEVSFDIFKLFATTLIRHHDEIDREAAERAIAADGPSNGKDWRWNWQHVEPMHYSECPVYAKLYPEKKMAEINFHGPVSGQVNVAGDTINSPVMTLTFQDIVACIDASDAPPAEKEAAKSKLAAFLTHPLVTSLVGGIAGGAVGLVK</sequence>
<organism evidence="1 2">
    <name type="scientific">Rubrivivax gelatinosus</name>
    <name type="common">Rhodocyclus gelatinosus</name>
    <name type="synonym">Rhodopseudomonas gelatinosa</name>
    <dbReference type="NCBI Taxonomy" id="28068"/>
    <lineage>
        <taxon>Bacteria</taxon>
        <taxon>Pseudomonadati</taxon>
        <taxon>Pseudomonadota</taxon>
        <taxon>Betaproteobacteria</taxon>
        <taxon>Burkholderiales</taxon>
        <taxon>Sphaerotilaceae</taxon>
        <taxon>Rubrivivax</taxon>
    </lineage>
</organism>
<evidence type="ECO:0000313" key="2">
    <source>
        <dbReference type="Proteomes" id="UP001041814"/>
    </source>
</evidence>
<gene>
    <name evidence="1" type="ORF">CKO43_21125</name>
</gene>
<evidence type="ECO:0000313" key="1">
    <source>
        <dbReference type="EMBL" id="MBK1715266.1"/>
    </source>
</evidence>
<dbReference type="Proteomes" id="UP001041814">
    <property type="component" value="Unassembled WGS sequence"/>
</dbReference>
<dbReference type="EMBL" id="NRRU01000108">
    <property type="protein sequence ID" value="MBK1715266.1"/>
    <property type="molecule type" value="Genomic_DNA"/>
</dbReference>
<comment type="caution">
    <text evidence="1">The sequence shown here is derived from an EMBL/GenBank/DDBJ whole genome shotgun (WGS) entry which is preliminary data.</text>
</comment>
<protein>
    <submittedName>
        <fullName evidence="1">Uncharacterized protein</fullName>
    </submittedName>
</protein>
<reference evidence="1" key="2">
    <citation type="journal article" date="2020" name="Microorganisms">
        <title>Osmotic Adaptation and Compatible Solute Biosynthesis of Phototrophic Bacteria as Revealed from Genome Analyses.</title>
        <authorList>
            <person name="Imhoff J.F."/>
            <person name="Rahn T."/>
            <person name="Kunzel S."/>
            <person name="Keller A."/>
            <person name="Neulinger S.C."/>
        </authorList>
    </citation>
    <scope>NUCLEOTIDE SEQUENCE</scope>
    <source>
        <strain evidence="1">IM 151</strain>
    </source>
</reference>
<keyword evidence="2" id="KW-1185">Reference proteome</keyword>
<name>A0ABS1DYU2_RUBGE</name>
<proteinExistence type="predicted"/>
<reference evidence="1" key="1">
    <citation type="submission" date="2017-08" db="EMBL/GenBank/DDBJ databases">
        <authorList>
            <person name="Imhoff J.F."/>
            <person name="Rahn T."/>
            <person name="Kuenzel S."/>
            <person name="Neulinger S.C."/>
        </authorList>
    </citation>
    <scope>NUCLEOTIDE SEQUENCE</scope>
    <source>
        <strain evidence="1">IM 151</strain>
    </source>
</reference>
<accession>A0ABS1DYU2</accession>